<evidence type="ECO:0000256" key="2">
    <source>
        <dbReference type="SAM" id="Phobius"/>
    </source>
</evidence>
<dbReference type="Proteomes" id="UP000614996">
    <property type="component" value="Unassembled WGS sequence"/>
</dbReference>
<keyword evidence="2" id="KW-0472">Membrane</keyword>
<accession>A0A8J4A9V1</accession>
<feature type="compositionally biased region" description="Low complexity" evidence="1">
    <location>
        <begin position="183"/>
        <end position="200"/>
    </location>
</feature>
<feature type="region of interest" description="Disordered" evidence="1">
    <location>
        <begin position="84"/>
        <end position="162"/>
    </location>
</feature>
<feature type="compositionally biased region" description="Low complexity" evidence="1">
    <location>
        <begin position="221"/>
        <end position="234"/>
    </location>
</feature>
<comment type="caution">
    <text evidence="3">The sequence shown here is derived from an EMBL/GenBank/DDBJ whole genome shotgun (WGS) entry which is preliminary data.</text>
</comment>
<evidence type="ECO:0000256" key="1">
    <source>
        <dbReference type="SAM" id="MobiDB-lite"/>
    </source>
</evidence>
<gene>
    <name evidence="3" type="ORF">NUM_22070</name>
</gene>
<dbReference type="RefSeq" id="WP_207124712.1">
    <property type="nucleotide sequence ID" value="NZ_BOPO01000033.1"/>
</dbReference>
<protein>
    <submittedName>
        <fullName evidence="3">Uncharacterized protein</fullName>
    </submittedName>
</protein>
<keyword evidence="2" id="KW-0812">Transmembrane</keyword>
<feature type="region of interest" description="Disordered" evidence="1">
    <location>
        <begin position="183"/>
        <end position="303"/>
    </location>
</feature>
<evidence type="ECO:0000313" key="4">
    <source>
        <dbReference type="Proteomes" id="UP000614996"/>
    </source>
</evidence>
<name>A0A8J4A9V1_9ACTN</name>
<dbReference type="EMBL" id="BOPO01000033">
    <property type="protein sequence ID" value="GIL26953.1"/>
    <property type="molecule type" value="Genomic_DNA"/>
</dbReference>
<reference evidence="4" key="1">
    <citation type="journal article" date="2021" name="Int. J. Syst. Evol. Microbiol.">
        <title>Actinocatenispora comari sp. nov., an endophytic actinomycete isolated from aerial parts of Comarum salesowianum.</title>
        <authorList>
            <person name="Oyunbileg N."/>
            <person name="Iizaka Y."/>
            <person name="Hamada M."/>
            <person name="Davaapurev B.O."/>
            <person name="Fukumoto A."/>
            <person name="Tsetseg B."/>
            <person name="Kato F."/>
            <person name="Tamura T."/>
            <person name="Batkhuu J."/>
            <person name="Anzai Y."/>
        </authorList>
    </citation>
    <scope>NUCLEOTIDE SEQUENCE [LARGE SCALE GENOMIC DNA]</scope>
    <source>
        <strain evidence="4">NUM-2625</strain>
    </source>
</reference>
<dbReference type="AlphaFoldDB" id="A0A8J4A9V1"/>
<proteinExistence type="predicted"/>
<organism evidence="3 4">
    <name type="scientific">Actinocatenispora comari</name>
    <dbReference type="NCBI Taxonomy" id="2807577"/>
    <lineage>
        <taxon>Bacteria</taxon>
        <taxon>Bacillati</taxon>
        <taxon>Actinomycetota</taxon>
        <taxon>Actinomycetes</taxon>
        <taxon>Micromonosporales</taxon>
        <taxon>Micromonosporaceae</taxon>
        <taxon>Actinocatenispora</taxon>
    </lineage>
</organism>
<evidence type="ECO:0000313" key="3">
    <source>
        <dbReference type="EMBL" id="GIL26953.1"/>
    </source>
</evidence>
<feature type="compositionally biased region" description="Low complexity" evidence="1">
    <location>
        <begin position="125"/>
        <end position="148"/>
    </location>
</feature>
<feature type="transmembrane region" description="Helical" evidence="2">
    <location>
        <begin position="45"/>
        <end position="69"/>
    </location>
</feature>
<sequence>MIRRLVAAAAGVVALLAGLWLMLAPFALGNQPAGRDWTRPTTVTVLTGGAVALVGLLGFVAATAALVGLTHRYGSAPERSAGFAAGRDAAGRDAARRDSAGRDAAGRDAVGRDAAGRDGAGSLTGARDAAGASAARRNDDAAPAPAAGVPGGQPTPTEPDSVPAADLLAAVLPALVADLTADAGRAAPGPDPSSPSAHPGTPTGPADRTEVPDGADLTAAGTEPGGTEPPGTERSGTEEPDAEEPDAEELAAVGAETATIGRFPRRPSVGVNGHSGPAWSGFLHPSHEPAGSTVADAVGGRGRAERYRAEVRREGA</sequence>
<feature type="compositionally biased region" description="Basic and acidic residues" evidence="1">
    <location>
        <begin position="89"/>
        <end position="116"/>
    </location>
</feature>
<keyword evidence="2" id="KW-1133">Transmembrane helix</keyword>
<keyword evidence="4" id="KW-1185">Reference proteome</keyword>
<feature type="compositionally biased region" description="Acidic residues" evidence="1">
    <location>
        <begin position="238"/>
        <end position="249"/>
    </location>
</feature>